<proteinExistence type="predicted"/>
<accession>A0A0A2B2X7</accession>
<reference evidence="2" key="1">
    <citation type="journal article" date="2014" name="Sci. Data">
        <title>Genomes of diverse isolates of the marine cyanobacterium Prochlorococcus.</title>
        <authorList>
            <person name="Biller S."/>
            <person name="Berube P."/>
            <person name="Thompson J."/>
            <person name="Kelly L."/>
            <person name="Roggensack S."/>
            <person name="Awad L."/>
            <person name="Roache-Johnson K."/>
            <person name="Ding H."/>
            <person name="Giovannoni S.J."/>
            <person name="Moore L.R."/>
            <person name="Chisholm S.W."/>
        </authorList>
    </citation>
    <scope>NUCLEOTIDE SEQUENCE [LARGE SCALE GENOMIC DNA]</scope>
</reference>
<sequence>MLMILPTTLLLGSLGYLFYTSKKELSLDQHELIENQKENDDLYKDLEDLFI</sequence>
<comment type="caution">
    <text evidence="1">The sequence shown here is derived from an EMBL/GenBank/DDBJ whole genome shotgun (WGS) entry which is preliminary data.</text>
</comment>
<dbReference type="Proteomes" id="UP000030481">
    <property type="component" value="Unassembled WGS sequence"/>
</dbReference>
<dbReference type="AlphaFoldDB" id="A0A0A2B2X7"/>
<name>A0A0A2B2X7_PROMR</name>
<gene>
    <name evidence="1" type="ORF">EV01_1465</name>
</gene>
<dbReference type="EMBL" id="JNAR01000016">
    <property type="protein sequence ID" value="KGG07130.1"/>
    <property type="molecule type" value="Genomic_DNA"/>
</dbReference>
<evidence type="ECO:0000313" key="2">
    <source>
        <dbReference type="Proteomes" id="UP000030481"/>
    </source>
</evidence>
<evidence type="ECO:0000313" key="1">
    <source>
        <dbReference type="EMBL" id="KGG07130.1"/>
    </source>
</evidence>
<protein>
    <submittedName>
        <fullName evidence="1">Uncharacterized protein</fullName>
    </submittedName>
</protein>
<organism evidence="1 2">
    <name type="scientific">Prochlorococcus marinus str. MIT 9401</name>
    <dbReference type="NCBI Taxonomy" id="167551"/>
    <lineage>
        <taxon>Bacteria</taxon>
        <taxon>Bacillati</taxon>
        <taxon>Cyanobacteriota</taxon>
        <taxon>Cyanophyceae</taxon>
        <taxon>Synechococcales</taxon>
        <taxon>Prochlorococcaceae</taxon>
        <taxon>Prochlorococcus</taxon>
    </lineage>
</organism>